<dbReference type="EMBL" id="CP037954">
    <property type="protein sequence ID" value="QBO58402.1"/>
    <property type="molecule type" value="Genomic_DNA"/>
</dbReference>
<evidence type="ECO:0008006" key="3">
    <source>
        <dbReference type="Google" id="ProtNLM"/>
    </source>
</evidence>
<reference evidence="1 2" key="1">
    <citation type="submission" date="2019-03" db="EMBL/GenBank/DDBJ databases">
        <authorList>
            <person name="Kim H."/>
            <person name="Yu S.-M."/>
        </authorList>
    </citation>
    <scope>NUCLEOTIDE SEQUENCE [LARGE SCALE GENOMIC DNA]</scope>
    <source>
        <strain evidence="1 2">NBC122</strain>
    </source>
</reference>
<dbReference type="RefSeq" id="WP_133439838.1">
    <property type="nucleotide sequence ID" value="NZ_CP037954.1"/>
</dbReference>
<organism evidence="1 2">
    <name type="scientific">Chryseobacterium salivictor</name>
    <dbReference type="NCBI Taxonomy" id="2547600"/>
    <lineage>
        <taxon>Bacteria</taxon>
        <taxon>Pseudomonadati</taxon>
        <taxon>Bacteroidota</taxon>
        <taxon>Flavobacteriia</taxon>
        <taxon>Flavobacteriales</taxon>
        <taxon>Weeksellaceae</taxon>
        <taxon>Chryseobacterium group</taxon>
        <taxon>Chryseobacterium</taxon>
    </lineage>
</organism>
<evidence type="ECO:0000313" key="1">
    <source>
        <dbReference type="EMBL" id="QBO58402.1"/>
    </source>
</evidence>
<evidence type="ECO:0000313" key="2">
    <source>
        <dbReference type="Proteomes" id="UP000294419"/>
    </source>
</evidence>
<keyword evidence="2" id="KW-1185">Reference proteome</keyword>
<protein>
    <recommendedName>
        <fullName evidence="3">ApeA N-terminal domain-containing protein</fullName>
    </recommendedName>
</protein>
<dbReference type="Proteomes" id="UP000294419">
    <property type="component" value="Chromosome"/>
</dbReference>
<gene>
    <name evidence="1" type="ORF">NBC122_01587</name>
</gene>
<proteinExistence type="predicted"/>
<sequence length="476" mass="55080">MNTSTQQIENSKNFESELRFIDKLNSLDKFEVDILESDGAKGCLSKLPETFKLEINARLIEDDENNIDLSFIIDDIIYETKKLGSSSSSTELKADKSVNFQTEIELKSFHSKEFSKEGLFKAFFAVDLKEIKTFHTEFETVTHQRQGIEYFYDCLRINLNGKHYDVTQLKSEAKGFYIFECLEKQRYDDFSDACFSIQQAIGFINKLMVGGEKFVFNDAGGFYYSNYIRPTIKGMYSPVTTNPYSYLDIDREIADEFYNKLTRISLENLSSLVHKIYNEPEFSVAILVILEATSIRSLLIIPSSFAVIIEQLSKYLSIEEIGLEKPITDSILKDKITKELHKVIDDNSETLSNKIITKLKRRLNEINKPINKEHLTNNEKLTRPFEQLGINLTLHDITIIEHRNDLLHGNILLKIDDSQDEEKTNLYMAYVSAKLFTLISKLILKSIGYSGYVYNQAKYLEKHMSIETDQEYFEKI</sequence>
<name>A0A4P6ZFX7_9FLAO</name>
<accession>A0A4P6ZFX7</accession>
<dbReference type="KEGG" id="csal:NBC122_01587"/>
<dbReference type="OrthoDB" id="662887at2"/>
<dbReference type="AlphaFoldDB" id="A0A4P6ZFX7"/>